<evidence type="ECO:0000313" key="3">
    <source>
        <dbReference type="Proteomes" id="UP000288943"/>
    </source>
</evidence>
<dbReference type="KEGG" id="pchi:PC41400_12545"/>
<dbReference type="Pfam" id="PF04985">
    <property type="entry name" value="Phage_tube"/>
    <property type="match status" value="1"/>
</dbReference>
<reference evidence="2 3" key="1">
    <citation type="submission" date="2018-01" db="EMBL/GenBank/DDBJ databases">
        <title>The whole genome sequencing and assembly of Paenibacillus chitinolyticus KCCM 41400 strain.</title>
        <authorList>
            <person name="Kim J.-Y."/>
            <person name="Park M.-K."/>
            <person name="Lee Y.-J."/>
            <person name="Yi H."/>
            <person name="Bahn Y.-S."/>
            <person name="Kim J.F."/>
            <person name="Lee D.-W."/>
        </authorList>
    </citation>
    <scope>NUCLEOTIDE SEQUENCE [LARGE SCALE GENOMIC DNA]</scope>
    <source>
        <strain evidence="2 3">KCCM 41400</strain>
    </source>
</reference>
<proteinExistence type="predicted"/>
<evidence type="ECO:0000313" key="2">
    <source>
        <dbReference type="EMBL" id="QAV18458.1"/>
    </source>
</evidence>
<evidence type="ECO:0000313" key="1">
    <source>
        <dbReference type="EMBL" id="MCY9594288.1"/>
    </source>
</evidence>
<evidence type="ECO:0000313" key="4">
    <source>
        <dbReference type="Proteomes" id="UP001527202"/>
    </source>
</evidence>
<dbReference type="InterPro" id="IPR006498">
    <property type="entry name" value="Tail_tube"/>
</dbReference>
<protein>
    <submittedName>
        <fullName evidence="1">Phage major tail tube protein</fullName>
    </submittedName>
    <submittedName>
        <fullName evidence="2">Phage tail protein</fullName>
    </submittedName>
</protein>
<keyword evidence="4" id="KW-1185">Reference proteome</keyword>
<dbReference type="Proteomes" id="UP000288943">
    <property type="component" value="Chromosome"/>
</dbReference>
<sequence length="173" mass="18424">MAKQVRDKIVGYTVYKNGSQFLGVATVELPSLEYLSESVKGAGIAGEVESPTIGQFGPMTCSLTWNTMDPAALELLAPEAHALDFRASQQSYNTATGIYATEGAKITVRAFPKTGTLGSLEVGAAMEGSTEFEVVYLKVSVGGKVMLEVDKFNYIFVVNGKDQLASVRADLAL</sequence>
<dbReference type="RefSeq" id="WP_042228246.1">
    <property type="nucleotide sequence ID" value="NZ_BQWH01000016.1"/>
</dbReference>
<organism evidence="2 3">
    <name type="scientific">Paenibacillus chitinolyticus</name>
    <dbReference type="NCBI Taxonomy" id="79263"/>
    <lineage>
        <taxon>Bacteria</taxon>
        <taxon>Bacillati</taxon>
        <taxon>Bacillota</taxon>
        <taxon>Bacilli</taxon>
        <taxon>Bacillales</taxon>
        <taxon>Paenibacillaceae</taxon>
        <taxon>Paenibacillus</taxon>
    </lineage>
</organism>
<reference evidence="1 4" key="2">
    <citation type="submission" date="2022-05" db="EMBL/GenBank/DDBJ databases">
        <title>Genome Sequencing of Bee-Associated Microbes.</title>
        <authorList>
            <person name="Dunlap C."/>
        </authorList>
    </citation>
    <scope>NUCLEOTIDE SEQUENCE [LARGE SCALE GENOMIC DNA]</scope>
    <source>
        <strain evidence="1 4">NRRL B-23120</strain>
    </source>
</reference>
<gene>
    <name evidence="1" type="ORF">M5X16_00645</name>
    <name evidence="2" type="ORF">PC41400_12545</name>
</gene>
<accession>A0A410WVL9</accession>
<dbReference type="OrthoDB" id="9814992at2"/>
<dbReference type="Proteomes" id="UP001527202">
    <property type="component" value="Unassembled WGS sequence"/>
</dbReference>
<dbReference type="AlphaFoldDB" id="A0A410WVL9"/>
<name>A0A410WVL9_9BACL</name>
<dbReference type="EMBL" id="CP026520">
    <property type="protein sequence ID" value="QAV18458.1"/>
    <property type="molecule type" value="Genomic_DNA"/>
</dbReference>
<dbReference type="EMBL" id="JAMDMJ010000001">
    <property type="protein sequence ID" value="MCY9594288.1"/>
    <property type="molecule type" value="Genomic_DNA"/>
</dbReference>
<dbReference type="GeneID" id="95375640"/>